<evidence type="ECO:0000313" key="3">
    <source>
        <dbReference type="Proteomes" id="UP000315471"/>
    </source>
</evidence>
<feature type="domain" description="Methyltransferase" evidence="1">
    <location>
        <begin position="78"/>
        <end position="172"/>
    </location>
</feature>
<evidence type="ECO:0000313" key="2">
    <source>
        <dbReference type="EMBL" id="TWU37665.1"/>
    </source>
</evidence>
<dbReference type="EMBL" id="SJPY01000007">
    <property type="protein sequence ID" value="TWU37665.1"/>
    <property type="molecule type" value="Genomic_DNA"/>
</dbReference>
<dbReference type="AlphaFoldDB" id="A0A5C6DNB3"/>
<protein>
    <submittedName>
        <fullName evidence="2">Methyltransferase domain protein</fullName>
    </submittedName>
</protein>
<reference evidence="2 3" key="1">
    <citation type="submission" date="2019-02" db="EMBL/GenBank/DDBJ databases">
        <title>Deep-cultivation of Planctomycetes and their phenomic and genomic characterization uncovers novel biology.</title>
        <authorList>
            <person name="Wiegand S."/>
            <person name="Jogler M."/>
            <person name="Boedeker C."/>
            <person name="Pinto D."/>
            <person name="Vollmers J."/>
            <person name="Rivas-Marin E."/>
            <person name="Kohn T."/>
            <person name="Peeters S.H."/>
            <person name="Heuer A."/>
            <person name="Rast P."/>
            <person name="Oberbeckmann S."/>
            <person name="Bunk B."/>
            <person name="Jeske O."/>
            <person name="Meyerdierks A."/>
            <person name="Storesund J.E."/>
            <person name="Kallscheuer N."/>
            <person name="Luecker S."/>
            <person name="Lage O.M."/>
            <person name="Pohl T."/>
            <person name="Merkel B.J."/>
            <person name="Hornburger P."/>
            <person name="Mueller R.-W."/>
            <person name="Bruemmer F."/>
            <person name="Labrenz M."/>
            <person name="Spormann A.M."/>
            <person name="Op Den Camp H."/>
            <person name="Overmann J."/>
            <person name="Amann R."/>
            <person name="Jetten M.S.M."/>
            <person name="Mascher T."/>
            <person name="Medema M.H."/>
            <person name="Devos D.P."/>
            <person name="Kaster A.-K."/>
            <person name="Ovreas L."/>
            <person name="Rohde M."/>
            <person name="Galperin M.Y."/>
            <person name="Jogler C."/>
        </authorList>
    </citation>
    <scope>NUCLEOTIDE SEQUENCE [LARGE SCALE GENOMIC DNA]</scope>
    <source>
        <strain evidence="2 3">Q31b</strain>
    </source>
</reference>
<proteinExistence type="predicted"/>
<dbReference type="Pfam" id="PF13649">
    <property type="entry name" value="Methyltransf_25"/>
    <property type="match status" value="1"/>
</dbReference>
<name>A0A5C6DNB3_9BACT</name>
<comment type="caution">
    <text evidence="2">The sequence shown here is derived from an EMBL/GenBank/DDBJ whole genome shotgun (WGS) entry which is preliminary data.</text>
</comment>
<dbReference type="InterPro" id="IPR029063">
    <property type="entry name" value="SAM-dependent_MTases_sf"/>
</dbReference>
<keyword evidence="2" id="KW-0808">Transferase</keyword>
<keyword evidence="2" id="KW-0489">Methyltransferase</keyword>
<dbReference type="CDD" id="cd02440">
    <property type="entry name" value="AdoMet_MTases"/>
    <property type="match status" value="1"/>
</dbReference>
<sequence length="298" mass="33124">MHPQKLQQAFQDGENVTSILKQESNSDVNTQEIIETAYDLQAGSYIRALDDEWMMAHKIEYGKAIADQIRELTDPTSIIETGVGEGTTLSFVLQHLNAPSVDAHGFDISWSRIACCRQWMQKYWSGNCFLSVASLLHLPYADSCFDVVYTSHTIEPNGGNELAILKELYRVTSRYLILLEPGYELASPEARERMENHGYCTGLVEKAATLGMSVIKHELFGLSANPMNPTALIVIEKFPDAPSATPRLACPNFGDSLEDYGDAFYSPGSLRSYPKIGGIPCLRREDAVIASAYQRMIL</sequence>
<dbReference type="InterPro" id="IPR041698">
    <property type="entry name" value="Methyltransf_25"/>
</dbReference>
<dbReference type="OrthoDB" id="7184189at2"/>
<dbReference type="SUPFAM" id="SSF53335">
    <property type="entry name" value="S-adenosyl-L-methionine-dependent methyltransferases"/>
    <property type="match status" value="1"/>
</dbReference>
<evidence type="ECO:0000259" key="1">
    <source>
        <dbReference type="Pfam" id="PF13649"/>
    </source>
</evidence>
<organism evidence="2 3">
    <name type="scientific">Novipirellula aureliae</name>
    <dbReference type="NCBI Taxonomy" id="2527966"/>
    <lineage>
        <taxon>Bacteria</taxon>
        <taxon>Pseudomonadati</taxon>
        <taxon>Planctomycetota</taxon>
        <taxon>Planctomycetia</taxon>
        <taxon>Pirellulales</taxon>
        <taxon>Pirellulaceae</taxon>
        <taxon>Novipirellula</taxon>
    </lineage>
</organism>
<keyword evidence="3" id="KW-1185">Reference proteome</keyword>
<dbReference type="GO" id="GO:0032259">
    <property type="term" value="P:methylation"/>
    <property type="evidence" value="ECO:0007669"/>
    <property type="project" value="UniProtKB-KW"/>
</dbReference>
<gene>
    <name evidence="2" type="ORF">Q31b_44530</name>
</gene>
<dbReference type="Proteomes" id="UP000315471">
    <property type="component" value="Unassembled WGS sequence"/>
</dbReference>
<accession>A0A5C6DNB3</accession>
<dbReference type="GO" id="GO:0008168">
    <property type="term" value="F:methyltransferase activity"/>
    <property type="evidence" value="ECO:0007669"/>
    <property type="project" value="UniProtKB-KW"/>
</dbReference>
<dbReference type="Gene3D" id="3.40.50.150">
    <property type="entry name" value="Vaccinia Virus protein VP39"/>
    <property type="match status" value="1"/>
</dbReference>